<dbReference type="Proteomes" id="UP000326939">
    <property type="component" value="Chromosome 8"/>
</dbReference>
<sequence length="277" mass="31751">MLTKKNSRKETKGVFRIEKHIIPPNLSWGCKKKSSANRKGKTSSSTGLNMSQIVIPEPIPDFDALKDENMLENCFSDIFNSLVKDLSVSVERSLTGLRVFHKLRLLELNMDIGLYWREFDALAASVEEIRQLLLNMGNNNNEQDNQRGGARGNREGRRQREEIESDSEEEIERPRNAFEEGLKERELKEKKTNYGNNHTYPRKAADPFVPHREKKEIQPMQRNNYKGQNYKGESSQNTDLSQNRNQRPNHGPYARATGDVCYRRSAQPGATKSSPVA</sequence>
<feature type="compositionally biased region" description="Polar residues" evidence="1">
    <location>
        <begin position="220"/>
        <end position="248"/>
    </location>
</feature>
<feature type="compositionally biased region" description="Basic and acidic residues" evidence="1">
    <location>
        <begin position="152"/>
        <end position="162"/>
    </location>
</feature>
<gene>
    <name evidence="2" type="ORF">DKX38_012154</name>
</gene>
<proteinExistence type="predicted"/>
<feature type="compositionally biased region" description="Low complexity" evidence="1">
    <location>
        <begin position="137"/>
        <end position="148"/>
    </location>
</feature>
<reference evidence="3" key="1">
    <citation type="journal article" date="2019" name="Gigascience">
        <title>De novo genome assembly of the endangered Acer yangbiense, a plant species with extremely small populations endemic to Yunnan Province, China.</title>
        <authorList>
            <person name="Yang J."/>
            <person name="Wariss H.M."/>
            <person name="Tao L."/>
            <person name="Zhang R."/>
            <person name="Yun Q."/>
            <person name="Hollingsworth P."/>
            <person name="Dao Z."/>
            <person name="Luo G."/>
            <person name="Guo H."/>
            <person name="Ma Y."/>
            <person name="Sun W."/>
        </authorList>
    </citation>
    <scope>NUCLEOTIDE SEQUENCE [LARGE SCALE GENOMIC DNA]</scope>
    <source>
        <strain evidence="3">cv. br00</strain>
    </source>
</reference>
<keyword evidence="3" id="KW-1185">Reference proteome</keyword>
<feature type="compositionally biased region" description="Basic and acidic residues" evidence="1">
    <location>
        <begin position="203"/>
        <end position="217"/>
    </location>
</feature>
<dbReference type="EMBL" id="VDCV01000008">
    <property type="protein sequence ID" value="KAB5544042.1"/>
    <property type="molecule type" value="Genomic_DNA"/>
</dbReference>
<protein>
    <submittedName>
        <fullName evidence="2">Uncharacterized protein</fullName>
    </submittedName>
</protein>
<evidence type="ECO:0000313" key="3">
    <source>
        <dbReference type="Proteomes" id="UP000326939"/>
    </source>
</evidence>
<evidence type="ECO:0000256" key="1">
    <source>
        <dbReference type="SAM" id="MobiDB-lite"/>
    </source>
</evidence>
<organism evidence="2 3">
    <name type="scientific">Salix brachista</name>
    <dbReference type="NCBI Taxonomy" id="2182728"/>
    <lineage>
        <taxon>Eukaryota</taxon>
        <taxon>Viridiplantae</taxon>
        <taxon>Streptophyta</taxon>
        <taxon>Embryophyta</taxon>
        <taxon>Tracheophyta</taxon>
        <taxon>Spermatophyta</taxon>
        <taxon>Magnoliopsida</taxon>
        <taxon>eudicotyledons</taxon>
        <taxon>Gunneridae</taxon>
        <taxon>Pentapetalae</taxon>
        <taxon>rosids</taxon>
        <taxon>fabids</taxon>
        <taxon>Malpighiales</taxon>
        <taxon>Salicaceae</taxon>
        <taxon>Saliceae</taxon>
        <taxon>Salix</taxon>
    </lineage>
</organism>
<comment type="caution">
    <text evidence="2">The sequence shown here is derived from an EMBL/GenBank/DDBJ whole genome shotgun (WGS) entry which is preliminary data.</text>
</comment>
<feature type="region of interest" description="Disordered" evidence="1">
    <location>
        <begin position="137"/>
        <end position="277"/>
    </location>
</feature>
<dbReference type="AlphaFoldDB" id="A0A5N5LN52"/>
<evidence type="ECO:0000313" key="2">
    <source>
        <dbReference type="EMBL" id="KAB5544042.1"/>
    </source>
</evidence>
<accession>A0A5N5LN52</accession>
<name>A0A5N5LN52_9ROSI</name>
<feature type="compositionally biased region" description="Polar residues" evidence="1">
    <location>
        <begin position="268"/>
        <end position="277"/>
    </location>
</feature>
<feature type="compositionally biased region" description="Basic and acidic residues" evidence="1">
    <location>
        <begin position="172"/>
        <end position="192"/>
    </location>
</feature>